<proteinExistence type="inferred from homology"/>
<sequence length="204" mass="23867">MLCSKFVGLIVVLFVHSTNGWHWPQFGRCPQMKVKGNFSLQDFMGIWYQQASANMEFEGRGRCITANYTNGEKNNTVNFVNSIIREPSNTIFSMDGTMVLEDPTKNKGQFEVFLPSHFMWWNFNIRGSFLVLDTDYDSYSVGYSCIQVFWFFHDYTSILFSRVQDLSQNEEQQSRFFNQTYQVLRDHNLDPAKFKISVNKNCTV</sequence>
<dbReference type="InterPro" id="IPR022271">
    <property type="entry name" value="Lipocalin_ApoD"/>
</dbReference>
<reference evidence="5" key="1">
    <citation type="submission" date="2015-11" db="EMBL/GenBank/DDBJ databases">
        <title>De novo transcriptome assembly of four potential Pierce s Disease insect vectors from Arizona vineyards.</title>
        <authorList>
            <person name="Tassone E.E."/>
        </authorList>
    </citation>
    <scope>NUCLEOTIDE SEQUENCE</scope>
</reference>
<accession>A0A1B6FF74</accession>
<dbReference type="Pfam" id="PF00061">
    <property type="entry name" value="Lipocalin"/>
    <property type="match status" value="1"/>
</dbReference>
<evidence type="ECO:0000256" key="2">
    <source>
        <dbReference type="ARBA" id="ARBA00023157"/>
    </source>
</evidence>
<organism evidence="5">
    <name type="scientific">Cuerna arida</name>
    <dbReference type="NCBI Taxonomy" id="1464854"/>
    <lineage>
        <taxon>Eukaryota</taxon>
        <taxon>Metazoa</taxon>
        <taxon>Ecdysozoa</taxon>
        <taxon>Arthropoda</taxon>
        <taxon>Hexapoda</taxon>
        <taxon>Insecta</taxon>
        <taxon>Pterygota</taxon>
        <taxon>Neoptera</taxon>
        <taxon>Paraneoptera</taxon>
        <taxon>Hemiptera</taxon>
        <taxon>Auchenorrhyncha</taxon>
        <taxon>Membracoidea</taxon>
        <taxon>Cicadellidae</taxon>
        <taxon>Cicadellinae</taxon>
        <taxon>Proconiini</taxon>
        <taxon>Cuerna</taxon>
    </lineage>
</organism>
<dbReference type="EMBL" id="GECZ01021166">
    <property type="protein sequence ID" value="JAS48603.1"/>
    <property type="molecule type" value="Transcribed_RNA"/>
</dbReference>
<evidence type="ECO:0000313" key="5">
    <source>
        <dbReference type="EMBL" id="JAS48603.1"/>
    </source>
</evidence>
<feature type="signal peptide" evidence="3">
    <location>
        <begin position="1"/>
        <end position="20"/>
    </location>
</feature>
<dbReference type="GO" id="GO:0005737">
    <property type="term" value="C:cytoplasm"/>
    <property type="evidence" value="ECO:0007669"/>
    <property type="project" value="TreeGrafter"/>
</dbReference>
<feature type="chain" id="PRO_5013437742" description="Lipocalin/cytosolic fatty-acid binding domain-containing protein" evidence="3">
    <location>
        <begin position="21"/>
        <end position="204"/>
    </location>
</feature>
<dbReference type="PANTHER" id="PTHR10612:SF34">
    <property type="entry name" value="APOLIPOPROTEIN D"/>
    <property type="match status" value="1"/>
</dbReference>
<dbReference type="PANTHER" id="PTHR10612">
    <property type="entry name" value="APOLIPOPROTEIN D"/>
    <property type="match status" value="1"/>
</dbReference>
<name>A0A1B6FF74_9HEMI</name>
<dbReference type="Gene3D" id="2.40.128.20">
    <property type="match status" value="1"/>
</dbReference>
<feature type="domain" description="Lipocalin/cytosolic fatty-acid binding" evidence="4">
    <location>
        <begin position="45"/>
        <end position="170"/>
    </location>
</feature>
<dbReference type="GO" id="GO:0000302">
    <property type="term" value="P:response to reactive oxygen species"/>
    <property type="evidence" value="ECO:0007669"/>
    <property type="project" value="TreeGrafter"/>
</dbReference>
<protein>
    <recommendedName>
        <fullName evidence="4">Lipocalin/cytosolic fatty-acid binding domain-containing protein</fullName>
    </recommendedName>
</protein>
<dbReference type="AlphaFoldDB" id="A0A1B6FF74"/>
<dbReference type="InterPro" id="IPR012674">
    <property type="entry name" value="Calycin"/>
</dbReference>
<gene>
    <name evidence="5" type="ORF">g.21947</name>
</gene>
<keyword evidence="2" id="KW-1015">Disulfide bond</keyword>
<dbReference type="GO" id="GO:0006629">
    <property type="term" value="P:lipid metabolic process"/>
    <property type="evidence" value="ECO:0007669"/>
    <property type="project" value="TreeGrafter"/>
</dbReference>
<comment type="similarity">
    <text evidence="1 3">Belongs to the calycin superfamily. Lipocalin family.</text>
</comment>
<dbReference type="PRINTS" id="PR01273">
    <property type="entry name" value="INVTBRTCOLOR"/>
</dbReference>
<dbReference type="PIRSF" id="PIRSF036893">
    <property type="entry name" value="Lipocalin_ApoD"/>
    <property type="match status" value="1"/>
</dbReference>
<dbReference type="SUPFAM" id="SSF50814">
    <property type="entry name" value="Lipocalins"/>
    <property type="match status" value="1"/>
</dbReference>
<dbReference type="InterPro" id="IPR000566">
    <property type="entry name" value="Lipocln_cytosolic_FA-bd_dom"/>
</dbReference>
<evidence type="ECO:0000256" key="1">
    <source>
        <dbReference type="ARBA" id="ARBA00006889"/>
    </source>
</evidence>
<evidence type="ECO:0000259" key="4">
    <source>
        <dbReference type="Pfam" id="PF00061"/>
    </source>
</evidence>
<dbReference type="GO" id="GO:0031409">
    <property type="term" value="F:pigment binding"/>
    <property type="evidence" value="ECO:0007669"/>
    <property type="project" value="InterPro"/>
</dbReference>
<evidence type="ECO:0000256" key="3">
    <source>
        <dbReference type="PIRNR" id="PIRNR036893"/>
    </source>
</evidence>
<keyword evidence="3" id="KW-0732">Signal</keyword>
<dbReference type="InterPro" id="IPR003057">
    <property type="entry name" value="Invtbrt_color"/>
</dbReference>